<protein>
    <submittedName>
        <fullName evidence="1">Uncharacterized protein</fullName>
    </submittedName>
</protein>
<sequence>MDVVIDNRLPYRIGSPILPALPVVGDQSRHETLLVISKATEESALVWALAVTQIRKHFNTIGLNYEIEIIDQRAHEGLHTMAIDPIQLNVNNWNEEILPTILQHLNERKWLSVDILRREHPLAKDLFPMSVVISAQDADNQDWWENILPGLRRYLNTNKMSHVQIVVLFLQDLFLCDGIQTPPNMELLHTVYGEKDEWPMGASCSRAGVQSSGTLGCRVVLQSEDKSLYMGLTNFHVLKGSNTSSVVIPSDPDHQIAIETSKKDVELAQDKVDYDQEKAIAKGCEAQESYQVTLRHQEMQQQNISNFDRQAGTIYATSGFSVWTESDKASWIMDWGLFQTAADRTVSPRLPYHGGARLKSIRGDRYGSILRKEYVYDVIKRGRSSGWTKGTISAIQSAVQVSLLPPVEAAGPSQIQIPEYGPRALYCFAIITKNHTPFLQSGDSGAAIMLNESGLDQNDGVIVGLGFTRNTSTEASYMIPIDLVMKSIEKDTDCKIVEPFYVGEVEAQKLGTKLLHSAEAGYFVGYGDSKKTKSAYILQLWNLWMANLHSSFFRGPKESRNST</sequence>
<proteinExistence type="predicted"/>
<accession>A0A6A5WCP9</accession>
<evidence type="ECO:0000313" key="1">
    <source>
        <dbReference type="EMBL" id="KAF1998579.1"/>
    </source>
</evidence>
<keyword evidence="2" id="KW-1185">Reference proteome</keyword>
<gene>
    <name evidence="1" type="ORF">P154DRAFT_577921</name>
</gene>
<evidence type="ECO:0000313" key="2">
    <source>
        <dbReference type="Proteomes" id="UP000799779"/>
    </source>
</evidence>
<dbReference type="EMBL" id="ML977603">
    <property type="protein sequence ID" value="KAF1998579.1"/>
    <property type="molecule type" value="Genomic_DNA"/>
</dbReference>
<dbReference type="AlphaFoldDB" id="A0A6A5WCP9"/>
<dbReference type="OrthoDB" id="5351220at2759"/>
<organism evidence="1 2">
    <name type="scientific">Amniculicola lignicola CBS 123094</name>
    <dbReference type="NCBI Taxonomy" id="1392246"/>
    <lineage>
        <taxon>Eukaryota</taxon>
        <taxon>Fungi</taxon>
        <taxon>Dikarya</taxon>
        <taxon>Ascomycota</taxon>
        <taxon>Pezizomycotina</taxon>
        <taxon>Dothideomycetes</taxon>
        <taxon>Pleosporomycetidae</taxon>
        <taxon>Pleosporales</taxon>
        <taxon>Amniculicolaceae</taxon>
        <taxon>Amniculicola</taxon>
    </lineage>
</organism>
<dbReference type="Proteomes" id="UP000799779">
    <property type="component" value="Unassembled WGS sequence"/>
</dbReference>
<name>A0A6A5WCP9_9PLEO</name>
<reference evidence="1" key="1">
    <citation type="journal article" date="2020" name="Stud. Mycol.">
        <title>101 Dothideomycetes genomes: a test case for predicting lifestyles and emergence of pathogens.</title>
        <authorList>
            <person name="Haridas S."/>
            <person name="Albert R."/>
            <person name="Binder M."/>
            <person name="Bloem J."/>
            <person name="Labutti K."/>
            <person name="Salamov A."/>
            <person name="Andreopoulos B."/>
            <person name="Baker S."/>
            <person name="Barry K."/>
            <person name="Bills G."/>
            <person name="Bluhm B."/>
            <person name="Cannon C."/>
            <person name="Castanera R."/>
            <person name="Culley D."/>
            <person name="Daum C."/>
            <person name="Ezra D."/>
            <person name="Gonzalez J."/>
            <person name="Henrissat B."/>
            <person name="Kuo A."/>
            <person name="Liang C."/>
            <person name="Lipzen A."/>
            <person name="Lutzoni F."/>
            <person name="Magnuson J."/>
            <person name="Mondo S."/>
            <person name="Nolan M."/>
            <person name="Ohm R."/>
            <person name="Pangilinan J."/>
            <person name="Park H.-J."/>
            <person name="Ramirez L."/>
            <person name="Alfaro M."/>
            <person name="Sun H."/>
            <person name="Tritt A."/>
            <person name="Yoshinaga Y."/>
            <person name="Zwiers L.-H."/>
            <person name="Turgeon B."/>
            <person name="Goodwin S."/>
            <person name="Spatafora J."/>
            <person name="Crous P."/>
            <person name="Grigoriev I."/>
        </authorList>
    </citation>
    <scope>NUCLEOTIDE SEQUENCE</scope>
    <source>
        <strain evidence="1">CBS 123094</strain>
    </source>
</reference>